<name>A0ACC0XBG7_9ROSI</name>
<accession>A0ACC0XBG7</accession>
<evidence type="ECO:0000313" key="1">
    <source>
        <dbReference type="EMBL" id="KAJ0014022.1"/>
    </source>
</evidence>
<organism evidence="1 2">
    <name type="scientific">Pistacia integerrima</name>
    <dbReference type="NCBI Taxonomy" id="434235"/>
    <lineage>
        <taxon>Eukaryota</taxon>
        <taxon>Viridiplantae</taxon>
        <taxon>Streptophyta</taxon>
        <taxon>Embryophyta</taxon>
        <taxon>Tracheophyta</taxon>
        <taxon>Spermatophyta</taxon>
        <taxon>Magnoliopsida</taxon>
        <taxon>eudicotyledons</taxon>
        <taxon>Gunneridae</taxon>
        <taxon>Pentapetalae</taxon>
        <taxon>rosids</taxon>
        <taxon>malvids</taxon>
        <taxon>Sapindales</taxon>
        <taxon>Anacardiaceae</taxon>
        <taxon>Pistacia</taxon>
    </lineage>
</organism>
<gene>
    <name evidence="1" type="ORF">Pint_21598</name>
</gene>
<proteinExistence type="predicted"/>
<sequence length="109" mass="12526">MDRAIAWTKRMHDFHQTFDAGANPCRHPGVEDKASPAPARRDIELAGDSVCRIVTPYASRCLMRVHPLFAWKLHQLLRKRLWRFFGASSGPMNALMDYTTSKELEKDNL</sequence>
<dbReference type="EMBL" id="CM047748">
    <property type="protein sequence ID" value="KAJ0014022.1"/>
    <property type="molecule type" value="Genomic_DNA"/>
</dbReference>
<protein>
    <submittedName>
        <fullName evidence="1">Uncharacterized protein</fullName>
    </submittedName>
</protein>
<comment type="caution">
    <text evidence="1">The sequence shown here is derived from an EMBL/GenBank/DDBJ whole genome shotgun (WGS) entry which is preliminary data.</text>
</comment>
<keyword evidence="2" id="KW-1185">Reference proteome</keyword>
<dbReference type="Proteomes" id="UP001163603">
    <property type="component" value="Chromosome 13"/>
</dbReference>
<evidence type="ECO:0000313" key="2">
    <source>
        <dbReference type="Proteomes" id="UP001163603"/>
    </source>
</evidence>
<reference evidence="2" key="1">
    <citation type="journal article" date="2023" name="G3 (Bethesda)">
        <title>Genome assembly and association tests identify interacting loci associated with vigor, precocity, and sex in interspecific pistachio rootstocks.</title>
        <authorList>
            <person name="Palmer W."/>
            <person name="Jacygrad E."/>
            <person name="Sagayaradj S."/>
            <person name="Cavanaugh K."/>
            <person name="Han R."/>
            <person name="Bertier L."/>
            <person name="Beede B."/>
            <person name="Kafkas S."/>
            <person name="Golino D."/>
            <person name="Preece J."/>
            <person name="Michelmore R."/>
        </authorList>
    </citation>
    <scope>NUCLEOTIDE SEQUENCE [LARGE SCALE GENOMIC DNA]</scope>
</reference>